<evidence type="ECO:0000256" key="1">
    <source>
        <dbReference type="ARBA" id="ARBA00022734"/>
    </source>
</evidence>
<sequence>MEESVAAIVNAIALLIVSLLKAISYMALALVDIIEDITKNLGVDATWISRTIKKFKPHGSLTGTQHKIDDKIGEIVRVVKVTVYHNTEVVYGLVVQFQRSDKTSSSHVFGKTCGAAEEITLKPDEYITCVRGFTGPKRGTNHVCVRSIEVITNRQAYGPYGLGDRNCKGYEFSANDGQIIGFHGYHGEFMHAIGVYAKTQIKKH</sequence>
<organism evidence="4 5">
    <name type="scientific">Rhynchospora tenuis</name>
    <dbReference type="NCBI Taxonomy" id="198213"/>
    <lineage>
        <taxon>Eukaryota</taxon>
        <taxon>Viridiplantae</taxon>
        <taxon>Streptophyta</taxon>
        <taxon>Embryophyta</taxon>
        <taxon>Tracheophyta</taxon>
        <taxon>Spermatophyta</taxon>
        <taxon>Magnoliopsida</taxon>
        <taxon>Liliopsida</taxon>
        <taxon>Poales</taxon>
        <taxon>Cyperaceae</taxon>
        <taxon>Cyperoideae</taxon>
        <taxon>Rhynchosporeae</taxon>
        <taxon>Rhynchospora</taxon>
    </lineage>
</organism>
<dbReference type="AlphaFoldDB" id="A0AAD5ZNY5"/>
<keyword evidence="2" id="KW-0472">Membrane</keyword>
<dbReference type="InterPro" id="IPR001229">
    <property type="entry name" value="Jacalin-like_lectin_dom"/>
</dbReference>
<evidence type="ECO:0000313" key="5">
    <source>
        <dbReference type="Proteomes" id="UP001210211"/>
    </source>
</evidence>
<reference evidence="4 5" key="1">
    <citation type="journal article" date="2022" name="Cell">
        <title>Repeat-based holocentromeres influence genome architecture and karyotype evolution.</title>
        <authorList>
            <person name="Hofstatter P.G."/>
            <person name="Thangavel G."/>
            <person name="Lux T."/>
            <person name="Neumann P."/>
            <person name="Vondrak T."/>
            <person name="Novak P."/>
            <person name="Zhang M."/>
            <person name="Costa L."/>
            <person name="Castellani M."/>
            <person name="Scott A."/>
            <person name="Toegelov H."/>
            <person name="Fuchs J."/>
            <person name="Mata-Sucre Y."/>
            <person name="Dias Y."/>
            <person name="Vanzela A.L.L."/>
            <person name="Huettel B."/>
            <person name="Almeida C.C.S."/>
            <person name="Simkova H."/>
            <person name="Souza G."/>
            <person name="Pedrosa-Harand A."/>
            <person name="Macas J."/>
            <person name="Mayer K.F.X."/>
            <person name="Houben A."/>
            <person name="Marques A."/>
        </authorList>
    </citation>
    <scope>NUCLEOTIDE SEQUENCE [LARGE SCALE GENOMIC DNA]</scope>
    <source>
        <strain evidence="4">RhyTen1mFocal</strain>
    </source>
</reference>
<dbReference type="InterPro" id="IPR036404">
    <property type="entry name" value="Jacalin-like_lectin_dom_sf"/>
</dbReference>
<feature type="transmembrane region" description="Helical" evidence="2">
    <location>
        <begin position="6"/>
        <end position="31"/>
    </location>
</feature>
<keyword evidence="2" id="KW-0812">Transmembrane</keyword>
<proteinExistence type="predicted"/>
<dbReference type="SMART" id="SM00915">
    <property type="entry name" value="Jacalin"/>
    <property type="match status" value="1"/>
</dbReference>
<name>A0AAD5ZNY5_9POAL</name>
<keyword evidence="1" id="KW-0430">Lectin</keyword>
<dbReference type="SUPFAM" id="SSF51101">
    <property type="entry name" value="Mannose-binding lectins"/>
    <property type="match status" value="1"/>
</dbReference>
<dbReference type="GO" id="GO:0030246">
    <property type="term" value="F:carbohydrate binding"/>
    <property type="evidence" value="ECO:0007669"/>
    <property type="project" value="UniProtKB-KW"/>
</dbReference>
<feature type="domain" description="Jacalin-type lectin" evidence="3">
    <location>
        <begin position="52"/>
        <end position="199"/>
    </location>
</feature>
<gene>
    <name evidence="4" type="ORF">LUZ61_005080</name>
</gene>
<accession>A0AAD5ZNY5</accession>
<evidence type="ECO:0000313" key="4">
    <source>
        <dbReference type="EMBL" id="KAJ3701375.1"/>
    </source>
</evidence>
<evidence type="ECO:0000256" key="2">
    <source>
        <dbReference type="SAM" id="Phobius"/>
    </source>
</evidence>
<dbReference type="PROSITE" id="PS51752">
    <property type="entry name" value="JACALIN_LECTIN"/>
    <property type="match status" value="1"/>
</dbReference>
<dbReference type="CDD" id="cd09612">
    <property type="entry name" value="Jacalin"/>
    <property type="match status" value="1"/>
</dbReference>
<dbReference type="InterPro" id="IPR033734">
    <property type="entry name" value="Jacalin-like_lectin_dom_plant"/>
</dbReference>
<comment type="caution">
    <text evidence="4">The sequence shown here is derived from an EMBL/GenBank/DDBJ whole genome shotgun (WGS) entry which is preliminary data.</text>
</comment>
<dbReference type="PANTHER" id="PTHR46506">
    <property type="entry name" value="OS05G0143600 PROTEIN"/>
    <property type="match status" value="1"/>
</dbReference>
<keyword evidence="2" id="KW-1133">Transmembrane helix</keyword>
<dbReference type="Pfam" id="PF01419">
    <property type="entry name" value="Jacalin"/>
    <property type="match status" value="1"/>
</dbReference>
<dbReference type="Gene3D" id="2.100.10.30">
    <property type="entry name" value="Jacalin-like lectin domain"/>
    <property type="match status" value="1"/>
</dbReference>
<evidence type="ECO:0000259" key="3">
    <source>
        <dbReference type="PROSITE" id="PS51752"/>
    </source>
</evidence>
<protein>
    <recommendedName>
        <fullName evidence="3">Jacalin-type lectin domain-containing protein</fullName>
    </recommendedName>
</protein>
<dbReference type="EMBL" id="JAMRDG010000001">
    <property type="protein sequence ID" value="KAJ3701375.1"/>
    <property type="molecule type" value="Genomic_DNA"/>
</dbReference>
<dbReference type="Proteomes" id="UP001210211">
    <property type="component" value="Unassembled WGS sequence"/>
</dbReference>
<keyword evidence="5" id="KW-1185">Reference proteome</keyword>